<reference evidence="1 2" key="1">
    <citation type="submission" date="2015-10" db="EMBL/GenBank/DDBJ databases">
        <title>Mycobacterium gordonae draft genome assembly.</title>
        <authorList>
            <person name="Ustinova V."/>
            <person name="Smirnova T."/>
            <person name="Blagodatskikh K."/>
            <person name="Varlamov D."/>
            <person name="Larionova E."/>
            <person name="Chernousova L."/>
        </authorList>
    </citation>
    <scope>NUCLEOTIDE SEQUENCE [LARGE SCALE GENOMIC DNA]</scope>
    <source>
        <strain evidence="1 2">CTRI 14-8773</strain>
    </source>
</reference>
<name>A0A0Q2XDU1_MYCGO</name>
<organism evidence="1 2">
    <name type="scientific">Mycobacterium gordonae</name>
    <dbReference type="NCBI Taxonomy" id="1778"/>
    <lineage>
        <taxon>Bacteria</taxon>
        <taxon>Bacillati</taxon>
        <taxon>Actinomycetota</taxon>
        <taxon>Actinomycetes</taxon>
        <taxon>Mycobacteriales</taxon>
        <taxon>Mycobacteriaceae</taxon>
        <taxon>Mycobacterium</taxon>
    </lineage>
</organism>
<evidence type="ECO:0000313" key="2">
    <source>
        <dbReference type="Proteomes" id="UP000051677"/>
    </source>
</evidence>
<evidence type="ECO:0000313" key="1">
    <source>
        <dbReference type="EMBL" id="KQH79396.1"/>
    </source>
</evidence>
<proteinExistence type="predicted"/>
<comment type="caution">
    <text evidence="1">The sequence shown here is derived from an EMBL/GenBank/DDBJ whole genome shotgun (WGS) entry which is preliminary data.</text>
</comment>
<dbReference type="AlphaFoldDB" id="A0A0Q2XDU1"/>
<gene>
    <name evidence="1" type="ORF">AO501_03820</name>
</gene>
<sequence>MRLLYGKYRYVAKITRVLDAENRTVVSEVGLAGEVYGRDQQDARKAAVDWARKWAEAQR</sequence>
<dbReference type="EMBL" id="LKTM01000110">
    <property type="protein sequence ID" value="KQH79396.1"/>
    <property type="molecule type" value="Genomic_DNA"/>
</dbReference>
<dbReference type="Proteomes" id="UP000051677">
    <property type="component" value="Unassembled WGS sequence"/>
</dbReference>
<protein>
    <submittedName>
        <fullName evidence="1">Uncharacterized protein</fullName>
    </submittedName>
</protein>
<accession>A0A0Q2XDU1</accession>